<keyword evidence="2" id="KW-1185">Reference proteome</keyword>
<dbReference type="EMBL" id="JABFTP020000021">
    <property type="protein sequence ID" value="KAL3268707.1"/>
    <property type="molecule type" value="Genomic_DNA"/>
</dbReference>
<organism evidence="1 2">
    <name type="scientific">Cryptolaemus montrouzieri</name>
    <dbReference type="NCBI Taxonomy" id="559131"/>
    <lineage>
        <taxon>Eukaryota</taxon>
        <taxon>Metazoa</taxon>
        <taxon>Ecdysozoa</taxon>
        <taxon>Arthropoda</taxon>
        <taxon>Hexapoda</taxon>
        <taxon>Insecta</taxon>
        <taxon>Pterygota</taxon>
        <taxon>Neoptera</taxon>
        <taxon>Endopterygota</taxon>
        <taxon>Coleoptera</taxon>
        <taxon>Polyphaga</taxon>
        <taxon>Cucujiformia</taxon>
        <taxon>Coccinelloidea</taxon>
        <taxon>Coccinellidae</taxon>
        <taxon>Scymninae</taxon>
        <taxon>Scymnini</taxon>
        <taxon>Cryptolaemus</taxon>
    </lineage>
</organism>
<dbReference type="Proteomes" id="UP001516400">
    <property type="component" value="Unassembled WGS sequence"/>
</dbReference>
<sequence length="97" mass="10603">MVLLRFRTLLLFSKRGAAFGKGLISLDVANEVDDMFRLDKGVKLRSISVSGARTFSGVLRCFLGAASYTKFDTSSITEDDSHSVLEDLLREEVAAVA</sequence>
<dbReference type="AlphaFoldDB" id="A0ABD2MQY6"/>
<reference evidence="1 2" key="1">
    <citation type="journal article" date="2021" name="BMC Biol.">
        <title>Horizontally acquired antibacterial genes associated with adaptive radiation of ladybird beetles.</title>
        <authorList>
            <person name="Li H.S."/>
            <person name="Tang X.F."/>
            <person name="Huang Y.H."/>
            <person name="Xu Z.Y."/>
            <person name="Chen M.L."/>
            <person name="Du X.Y."/>
            <person name="Qiu B.Y."/>
            <person name="Chen P.T."/>
            <person name="Zhang W."/>
            <person name="Slipinski A."/>
            <person name="Escalona H.E."/>
            <person name="Waterhouse R.M."/>
            <person name="Zwick A."/>
            <person name="Pang H."/>
        </authorList>
    </citation>
    <scope>NUCLEOTIDE SEQUENCE [LARGE SCALE GENOMIC DNA]</scope>
    <source>
        <strain evidence="1">SYSU2018</strain>
    </source>
</reference>
<proteinExistence type="predicted"/>
<evidence type="ECO:0000313" key="2">
    <source>
        <dbReference type="Proteomes" id="UP001516400"/>
    </source>
</evidence>
<protein>
    <submittedName>
        <fullName evidence="1">Uncharacterized protein</fullName>
    </submittedName>
</protein>
<evidence type="ECO:0000313" key="1">
    <source>
        <dbReference type="EMBL" id="KAL3268707.1"/>
    </source>
</evidence>
<gene>
    <name evidence="1" type="ORF">HHI36_007809</name>
</gene>
<accession>A0ABD2MQY6</accession>
<name>A0ABD2MQY6_9CUCU</name>
<comment type="caution">
    <text evidence="1">The sequence shown here is derived from an EMBL/GenBank/DDBJ whole genome shotgun (WGS) entry which is preliminary data.</text>
</comment>